<dbReference type="EMBL" id="JBHUPD010000003">
    <property type="protein sequence ID" value="MFD2873594.1"/>
    <property type="molecule type" value="Genomic_DNA"/>
</dbReference>
<accession>A0ABW5YEF2</accession>
<sequence>MKSALLTILFALPLFVAAQDIPWKKERPLTWADYKAKPDKMSDGGAATYSNIGYYVQPLRSDTGYRFSVTVRCVFLGDRSWVKYRFMTDGMLDHEQLRFDISELYARKLYDALTKVVYSDNWKEEMRQIYDGIREEWFAANRRYNKQVSILDAEKQAAWDKEIRGEIARLPSY</sequence>
<dbReference type="Proteomes" id="UP001597557">
    <property type="component" value="Unassembled WGS sequence"/>
</dbReference>
<name>A0ABW5YEF2_9SPHI</name>
<feature type="chain" id="PRO_5047109503" description="DUF4468 domain-containing protein" evidence="1">
    <location>
        <begin position="19"/>
        <end position="173"/>
    </location>
</feature>
<reference evidence="3" key="1">
    <citation type="journal article" date="2019" name="Int. J. Syst. Evol. Microbiol.">
        <title>The Global Catalogue of Microorganisms (GCM) 10K type strain sequencing project: providing services to taxonomists for standard genome sequencing and annotation.</title>
        <authorList>
            <consortium name="The Broad Institute Genomics Platform"/>
            <consortium name="The Broad Institute Genome Sequencing Center for Infectious Disease"/>
            <person name="Wu L."/>
            <person name="Ma J."/>
        </authorList>
    </citation>
    <scope>NUCLEOTIDE SEQUENCE [LARGE SCALE GENOMIC DNA]</scope>
    <source>
        <strain evidence="3">KCTC 22437</strain>
    </source>
</reference>
<proteinExistence type="predicted"/>
<protein>
    <recommendedName>
        <fullName evidence="4">DUF4468 domain-containing protein</fullName>
    </recommendedName>
</protein>
<evidence type="ECO:0008006" key="4">
    <source>
        <dbReference type="Google" id="ProtNLM"/>
    </source>
</evidence>
<comment type="caution">
    <text evidence="2">The sequence shown here is derived from an EMBL/GenBank/DDBJ whole genome shotgun (WGS) entry which is preliminary data.</text>
</comment>
<evidence type="ECO:0000256" key="1">
    <source>
        <dbReference type="SAM" id="SignalP"/>
    </source>
</evidence>
<feature type="signal peptide" evidence="1">
    <location>
        <begin position="1"/>
        <end position="18"/>
    </location>
</feature>
<evidence type="ECO:0000313" key="2">
    <source>
        <dbReference type="EMBL" id="MFD2873594.1"/>
    </source>
</evidence>
<evidence type="ECO:0000313" key="3">
    <source>
        <dbReference type="Proteomes" id="UP001597557"/>
    </source>
</evidence>
<gene>
    <name evidence="2" type="ORF">ACFS5N_14000</name>
</gene>
<organism evidence="2 3">
    <name type="scientific">Mucilaginibacter ximonensis</name>
    <dbReference type="NCBI Taxonomy" id="538021"/>
    <lineage>
        <taxon>Bacteria</taxon>
        <taxon>Pseudomonadati</taxon>
        <taxon>Bacteroidota</taxon>
        <taxon>Sphingobacteriia</taxon>
        <taxon>Sphingobacteriales</taxon>
        <taxon>Sphingobacteriaceae</taxon>
        <taxon>Mucilaginibacter</taxon>
    </lineage>
</organism>
<dbReference type="RefSeq" id="WP_377186677.1">
    <property type="nucleotide sequence ID" value="NZ_JBHUPD010000003.1"/>
</dbReference>
<keyword evidence="1" id="KW-0732">Signal</keyword>
<keyword evidence="3" id="KW-1185">Reference proteome</keyword>